<dbReference type="PANTHER" id="PTHR21137">
    <property type="entry name" value="ODORANT RECEPTOR"/>
    <property type="match status" value="1"/>
</dbReference>
<dbReference type="HOGENOM" id="CLU_059644_0_0_1"/>
<keyword evidence="12" id="KW-1185">Reference proteome</keyword>
<evidence type="ECO:0000313" key="12">
    <source>
        <dbReference type="Proteomes" id="UP000007266"/>
    </source>
</evidence>
<dbReference type="AlphaFoldDB" id="D6WHL9"/>
<keyword evidence="4 10" id="KW-0812">Transmembrane</keyword>
<keyword evidence="6 10" id="KW-1133">Transmembrane helix</keyword>
<dbReference type="PANTHER" id="PTHR21137:SF35">
    <property type="entry name" value="ODORANT RECEPTOR 19A-RELATED"/>
    <property type="match status" value="1"/>
</dbReference>
<dbReference type="GO" id="GO:0004984">
    <property type="term" value="F:olfactory receptor activity"/>
    <property type="evidence" value="ECO:0000318"/>
    <property type="project" value="GO_Central"/>
</dbReference>
<dbReference type="GO" id="GO:0005886">
    <property type="term" value="C:plasma membrane"/>
    <property type="evidence" value="ECO:0000318"/>
    <property type="project" value="GO_Central"/>
</dbReference>
<protein>
    <recommendedName>
        <fullName evidence="10">Odorant receptor</fullName>
    </recommendedName>
</protein>
<keyword evidence="2" id="KW-1003">Cell membrane</keyword>
<feature type="transmembrane region" description="Helical" evidence="10">
    <location>
        <begin position="284"/>
        <end position="302"/>
    </location>
</feature>
<organism evidence="11 12">
    <name type="scientific">Tribolium castaneum</name>
    <name type="common">Red flour beetle</name>
    <dbReference type="NCBI Taxonomy" id="7070"/>
    <lineage>
        <taxon>Eukaryota</taxon>
        <taxon>Metazoa</taxon>
        <taxon>Ecdysozoa</taxon>
        <taxon>Arthropoda</taxon>
        <taxon>Hexapoda</taxon>
        <taxon>Insecta</taxon>
        <taxon>Pterygota</taxon>
        <taxon>Neoptera</taxon>
        <taxon>Endopterygota</taxon>
        <taxon>Coleoptera</taxon>
        <taxon>Polyphaga</taxon>
        <taxon>Cucujiformia</taxon>
        <taxon>Tenebrionidae</taxon>
        <taxon>Tenebrionidae incertae sedis</taxon>
        <taxon>Tribolium</taxon>
    </lineage>
</organism>
<dbReference type="Pfam" id="PF02949">
    <property type="entry name" value="7tm_6"/>
    <property type="match status" value="1"/>
</dbReference>
<gene>
    <name evidence="11" type="primary">Or223</name>
    <name evidence="11" type="ORF">TcasGA2_TC030384</name>
</gene>
<comment type="similarity">
    <text evidence="10">Belongs to the insect chemoreceptor superfamily. Heteromeric odorant receptor channel (TC 1.A.69) family.</text>
</comment>
<evidence type="ECO:0000256" key="9">
    <source>
        <dbReference type="ARBA" id="ARBA00023224"/>
    </source>
</evidence>
<keyword evidence="8 10" id="KW-0675">Receptor</keyword>
<keyword evidence="9 10" id="KW-0807">Transducer</keyword>
<dbReference type="GO" id="GO:0050911">
    <property type="term" value="P:detection of chemical stimulus involved in sensory perception of smell"/>
    <property type="evidence" value="ECO:0000318"/>
    <property type="project" value="GO_Central"/>
</dbReference>
<evidence type="ECO:0000256" key="2">
    <source>
        <dbReference type="ARBA" id="ARBA00022475"/>
    </source>
</evidence>
<evidence type="ECO:0000256" key="6">
    <source>
        <dbReference type="ARBA" id="ARBA00022989"/>
    </source>
</evidence>
<dbReference type="InterPro" id="IPR004117">
    <property type="entry name" value="7tm6_olfct_rcpt"/>
</dbReference>
<comment type="subcellular location">
    <subcellularLocation>
        <location evidence="1 10">Cell membrane</location>
        <topology evidence="1 10">Multi-pass membrane protein</topology>
    </subcellularLocation>
</comment>
<evidence type="ECO:0000256" key="4">
    <source>
        <dbReference type="ARBA" id="ARBA00022692"/>
    </source>
</evidence>
<keyword evidence="5 10" id="KW-0552">Olfaction</keyword>
<comment type="caution">
    <text evidence="10">Lacks conserved residue(s) required for the propagation of feature annotation.</text>
</comment>
<dbReference type="Proteomes" id="UP000007266">
    <property type="component" value="Linkage group 3"/>
</dbReference>
<evidence type="ECO:0000256" key="7">
    <source>
        <dbReference type="ARBA" id="ARBA00023136"/>
    </source>
</evidence>
<dbReference type="GO" id="GO:0007165">
    <property type="term" value="P:signal transduction"/>
    <property type="evidence" value="ECO:0007669"/>
    <property type="project" value="UniProtKB-KW"/>
</dbReference>
<sequence>MTDFKDPFIMLRRIFIDVNSYKITKLCDFTVITFHSLVLCLQLYYMIRHFDVNLSIKYGPITAFFLFMTVSAVLSGALSQDIFRAVAFFEKISWSLDVIRKEARIKLERKCQVINTCISCILLFSSTTMVINLPFCENQRYFFISNQVFEEYFGKWSVLLNVFYYSGVPYLGYHSVKPCFVFVYAILEIQLQFSLIEEYLLQTYETDYLESGEHLEDTQYQREIGEALRRCITHHVQLKKLIDMMVDIVLMYMPFFLVLGVFLLITCFAFIINFADTTTNTVKVQAFMFVVTALCNTVLFCWNGQQLIDVTNSIFLTLGGAPWYHWNVENIKILLMFITNCTKNDSIVLAGICLDYKMFVFRISVSYALVLFNLRKRSLV</sequence>
<evidence type="ECO:0000256" key="10">
    <source>
        <dbReference type="RuleBase" id="RU351113"/>
    </source>
</evidence>
<feature type="transmembrane region" description="Helical" evidence="10">
    <location>
        <begin position="26"/>
        <end position="47"/>
    </location>
</feature>
<accession>D6WHL9</accession>
<evidence type="ECO:0000256" key="5">
    <source>
        <dbReference type="ARBA" id="ARBA00022725"/>
    </source>
</evidence>
<keyword evidence="3 10" id="KW-0716">Sensory transduction</keyword>
<evidence type="ECO:0000256" key="3">
    <source>
        <dbReference type="ARBA" id="ARBA00022606"/>
    </source>
</evidence>
<dbReference type="EMBL" id="KQ971331">
    <property type="protein sequence ID" value="EFA01408.1"/>
    <property type="molecule type" value="Genomic_DNA"/>
</dbReference>
<dbReference type="InParanoid" id="D6WHL9"/>
<dbReference type="PhylomeDB" id="D6WHL9"/>
<reference evidence="11 12" key="1">
    <citation type="journal article" date="2008" name="Nature">
        <title>The genome of the model beetle and pest Tribolium castaneum.</title>
        <authorList>
            <consortium name="Tribolium Genome Sequencing Consortium"/>
            <person name="Richards S."/>
            <person name="Gibbs R.A."/>
            <person name="Weinstock G.M."/>
            <person name="Brown S.J."/>
            <person name="Denell R."/>
            <person name="Beeman R.W."/>
            <person name="Gibbs R."/>
            <person name="Beeman R.W."/>
            <person name="Brown S.J."/>
            <person name="Bucher G."/>
            <person name="Friedrich M."/>
            <person name="Grimmelikhuijzen C.J."/>
            <person name="Klingler M."/>
            <person name="Lorenzen M."/>
            <person name="Richards S."/>
            <person name="Roth S."/>
            <person name="Schroder R."/>
            <person name="Tautz D."/>
            <person name="Zdobnov E.M."/>
            <person name="Muzny D."/>
            <person name="Gibbs R.A."/>
            <person name="Weinstock G.M."/>
            <person name="Attaway T."/>
            <person name="Bell S."/>
            <person name="Buhay C.J."/>
            <person name="Chandrabose M.N."/>
            <person name="Chavez D."/>
            <person name="Clerk-Blankenburg K.P."/>
            <person name="Cree A."/>
            <person name="Dao M."/>
            <person name="Davis C."/>
            <person name="Chacko J."/>
            <person name="Dinh H."/>
            <person name="Dugan-Rocha S."/>
            <person name="Fowler G."/>
            <person name="Garner T.T."/>
            <person name="Garnes J."/>
            <person name="Gnirke A."/>
            <person name="Hawes A."/>
            <person name="Hernandez J."/>
            <person name="Hines S."/>
            <person name="Holder M."/>
            <person name="Hume J."/>
            <person name="Jhangiani S.N."/>
            <person name="Joshi V."/>
            <person name="Khan Z.M."/>
            <person name="Jackson L."/>
            <person name="Kovar C."/>
            <person name="Kowis A."/>
            <person name="Lee S."/>
            <person name="Lewis L.R."/>
            <person name="Margolis J."/>
            <person name="Morgan M."/>
            <person name="Nazareth L.V."/>
            <person name="Nguyen N."/>
            <person name="Okwuonu G."/>
            <person name="Parker D."/>
            <person name="Richards S."/>
            <person name="Ruiz S.J."/>
            <person name="Santibanez J."/>
            <person name="Savard J."/>
            <person name="Scherer S.E."/>
            <person name="Schneider B."/>
            <person name="Sodergren E."/>
            <person name="Tautz D."/>
            <person name="Vattahil S."/>
            <person name="Villasana D."/>
            <person name="White C.S."/>
            <person name="Wright R."/>
            <person name="Park Y."/>
            <person name="Beeman R.W."/>
            <person name="Lord J."/>
            <person name="Oppert B."/>
            <person name="Lorenzen M."/>
            <person name="Brown S."/>
            <person name="Wang L."/>
            <person name="Savard J."/>
            <person name="Tautz D."/>
            <person name="Richards S."/>
            <person name="Weinstock G."/>
            <person name="Gibbs R.A."/>
            <person name="Liu Y."/>
            <person name="Worley K."/>
            <person name="Weinstock G."/>
            <person name="Elsik C.G."/>
            <person name="Reese J.T."/>
            <person name="Elhaik E."/>
            <person name="Landan G."/>
            <person name="Graur D."/>
            <person name="Arensburger P."/>
            <person name="Atkinson P."/>
            <person name="Beeman R.W."/>
            <person name="Beidler J."/>
            <person name="Brown S.J."/>
            <person name="Demuth J.P."/>
            <person name="Drury D.W."/>
            <person name="Du Y.Z."/>
            <person name="Fujiwara H."/>
            <person name="Lorenzen M."/>
            <person name="Maselli V."/>
            <person name="Osanai M."/>
            <person name="Park Y."/>
            <person name="Robertson H.M."/>
            <person name="Tu Z."/>
            <person name="Wang J.J."/>
            <person name="Wang S."/>
            <person name="Richards S."/>
            <person name="Song H."/>
            <person name="Zhang L."/>
            <person name="Sodergren E."/>
            <person name="Werner D."/>
            <person name="Stanke M."/>
            <person name="Morgenstern B."/>
            <person name="Solovyev V."/>
            <person name="Kosarev P."/>
            <person name="Brown G."/>
            <person name="Chen H.C."/>
            <person name="Ermolaeva O."/>
            <person name="Hlavina W."/>
            <person name="Kapustin Y."/>
            <person name="Kiryutin B."/>
            <person name="Kitts P."/>
            <person name="Maglott D."/>
            <person name="Pruitt K."/>
            <person name="Sapojnikov V."/>
            <person name="Souvorov A."/>
            <person name="Mackey A.J."/>
            <person name="Waterhouse R.M."/>
            <person name="Wyder S."/>
            <person name="Zdobnov E.M."/>
            <person name="Zdobnov E.M."/>
            <person name="Wyder S."/>
            <person name="Kriventseva E.V."/>
            <person name="Kadowaki T."/>
            <person name="Bork P."/>
            <person name="Aranda M."/>
            <person name="Bao R."/>
            <person name="Beermann A."/>
            <person name="Berns N."/>
            <person name="Bolognesi R."/>
            <person name="Bonneton F."/>
            <person name="Bopp D."/>
            <person name="Brown S.J."/>
            <person name="Bucher G."/>
            <person name="Butts T."/>
            <person name="Chaumot A."/>
            <person name="Denell R.E."/>
            <person name="Ferrier D.E."/>
            <person name="Friedrich M."/>
            <person name="Gordon C.M."/>
            <person name="Jindra M."/>
            <person name="Klingler M."/>
            <person name="Lan Q."/>
            <person name="Lattorff H.M."/>
            <person name="Laudet V."/>
            <person name="von Levetsow C."/>
            <person name="Liu Z."/>
            <person name="Lutz R."/>
            <person name="Lynch J.A."/>
            <person name="da Fonseca R.N."/>
            <person name="Posnien N."/>
            <person name="Reuter R."/>
            <person name="Roth S."/>
            <person name="Savard J."/>
            <person name="Schinko J.B."/>
            <person name="Schmitt C."/>
            <person name="Schoppmeier M."/>
            <person name="Schroder R."/>
            <person name="Shippy T.D."/>
            <person name="Simonnet F."/>
            <person name="Marques-Souza H."/>
            <person name="Tautz D."/>
            <person name="Tomoyasu Y."/>
            <person name="Trauner J."/>
            <person name="Van der Zee M."/>
            <person name="Vervoort M."/>
            <person name="Wittkopp N."/>
            <person name="Wimmer E.A."/>
            <person name="Yang X."/>
            <person name="Jones A.K."/>
            <person name="Sattelle D.B."/>
            <person name="Ebert P.R."/>
            <person name="Nelson D."/>
            <person name="Scott J.G."/>
            <person name="Beeman R.W."/>
            <person name="Muthukrishnan S."/>
            <person name="Kramer K.J."/>
            <person name="Arakane Y."/>
            <person name="Beeman R.W."/>
            <person name="Zhu Q."/>
            <person name="Hogenkamp D."/>
            <person name="Dixit R."/>
            <person name="Oppert B."/>
            <person name="Jiang H."/>
            <person name="Zou Z."/>
            <person name="Marshall J."/>
            <person name="Elpidina E."/>
            <person name="Vinokurov K."/>
            <person name="Oppert C."/>
            <person name="Zou Z."/>
            <person name="Evans J."/>
            <person name="Lu Z."/>
            <person name="Zhao P."/>
            <person name="Sumathipala N."/>
            <person name="Altincicek B."/>
            <person name="Vilcinskas A."/>
            <person name="Williams M."/>
            <person name="Hultmark D."/>
            <person name="Hetru C."/>
            <person name="Jiang H."/>
            <person name="Grimmelikhuijzen C.J."/>
            <person name="Hauser F."/>
            <person name="Cazzamali G."/>
            <person name="Williamson M."/>
            <person name="Park Y."/>
            <person name="Li B."/>
            <person name="Tanaka Y."/>
            <person name="Predel R."/>
            <person name="Neupert S."/>
            <person name="Schachtner J."/>
            <person name="Verleyen P."/>
            <person name="Raible F."/>
            <person name="Bork P."/>
            <person name="Friedrich M."/>
            <person name="Walden K.K."/>
            <person name="Robertson H.M."/>
            <person name="Angeli S."/>
            <person name="Foret S."/>
            <person name="Bucher G."/>
            <person name="Schuetz S."/>
            <person name="Maleszka R."/>
            <person name="Wimmer E.A."/>
            <person name="Beeman R.W."/>
            <person name="Lorenzen M."/>
            <person name="Tomoyasu Y."/>
            <person name="Miller S.C."/>
            <person name="Grossmann D."/>
            <person name="Bucher G."/>
        </authorList>
    </citation>
    <scope>NUCLEOTIDE SEQUENCE [LARGE SCALE GENOMIC DNA]</scope>
    <source>
        <strain evidence="11 12">Georgia GA2</strain>
    </source>
</reference>
<keyword evidence="7 10" id="KW-0472">Membrane</keyword>
<dbReference type="GO" id="GO:0005549">
    <property type="term" value="F:odorant binding"/>
    <property type="evidence" value="ECO:0007669"/>
    <property type="project" value="InterPro"/>
</dbReference>
<evidence type="ECO:0000313" key="11">
    <source>
        <dbReference type="EMBL" id="EFA01408.1"/>
    </source>
</evidence>
<reference evidence="11 12" key="2">
    <citation type="journal article" date="2010" name="Nucleic Acids Res.">
        <title>BeetleBase in 2010: revisions to provide comprehensive genomic information for Tribolium castaneum.</title>
        <authorList>
            <person name="Kim H.S."/>
            <person name="Murphy T."/>
            <person name="Xia J."/>
            <person name="Caragea D."/>
            <person name="Park Y."/>
            <person name="Beeman R.W."/>
            <person name="Lorenzen M.D."/>
            <person name="Butcher S."/>
            <person name="Manak J.R."/>
            <person name="Brown S.J."/>
        </authorList>
    </citation>
    <scope>GENOME REANNOTATION</scope>
    <source>
        <strain evidence="11 12">Georgia GA2</strain>
    </source>
</reference>
<name>D6WHL9_TRICA</name>
<evidence type="ECO:0000256" key="8">
    <source>
        <dbReference type="ARBA" id="ARBA00023170"/>
    </source>
</evidence>
<evidence type="ECO:0000256" key="1">
    <source>
        <dbReference type="ARBA" id="ARBA00004651"/>
    </source>
</evidence>
<feature type="transmembrane region" description="Helical" evidence="10">
    <location>
        <begin position="249"/>
        <end position="272"/>
    </location>
</feature>
<proteinExistence type="inferred from homology"/>
<feature type="transmembrane region" description="Helical" evidence="10">
    <location>
        <begin position="113"/>
        <end position="133"/>
    </location>
</feature>
<feature type="transmembrane region" description="Helical" evidence="10">
    <location>
        <begin position="59"/>
        <end position="78"/>
    </location>
</feature>
<feature type="transmembrane region" description="Helical" evidence="10">
    <location>
        <begin position="346"/>
        <end position="372"/>
    </location>
</feature>